<evidence type="ECO:0000313" key="1">
    <source>
        <dbReference type="EMBL" id="DAE03799.1"/>
    </source>
</evidence>
<accession>A0A8S5P9D6</accession>
<proteinExistence type="predicted"/>
<reference evidence="1" key="1">
    <citation type="journal article" date="2021" name="Proc. Natl. Acad. Sci. U.S.A.">
        <title>A Catalog of Tens of Thousands of Viruses from Human Metagenomes Reveals Hidden Associations with Chronic Diseases.</title>
        <authorList>
            <person name="Tisza M.J."/>
            <person name="Buck C.B."/>
        </authorList>
    </citation>
    <scope>NUCLEOTIDE SEQUENCE</scope>
    <source>
        <strain evidence="1">Ct2Pw37</strain>
    </source>
</reference>
<protein>
    <submittedName>
        <fullName evidence="1">Uncharacterized protein</fullName>
    </submittedName>
</protein>
<name>A0A8S5P9D6_9CAUD</name>
<sequence length="136" mass="16297">MNLDDLLNEMSEKMRNRDLSDEYLREHNNSTREEIGIGEYAYGITMIPCKWVYEYLSDYKRVLKENEKRMHDNITLKNFISALFNDSFEKDYIPVQKIKDKIRKNEEIIDISNDGDLIHELCKENKVLQELLESEE</sequence>
<organism evidence="1">
    <name type="scientific">Myoviridae sp. ct2Pw37</name>
    <dbReference type="NCBI Taxonomy" id="2825021"/>
    <lineage>
        <taxon>Viruses</taxon>
        <taxon>Duplodnaviria</taxon>
        <taxon>Heunggongvirae</taxon>
        <taxon>Uroviricota</taxon>
        <taxon>Caudoviricetes</taxon>
    </lineage>
</organism>
<dbReference type="EMBL" id="BK015374">
    <property type="protein sequence ID" value="DAE03799.1"/>
    <property type="molecule type" value="Genomic_DNA"/>
</dbReference>